<accession>A0A564Y1W2</accession>
<feature type="compositionally biased region" description="Polar residues" evidence="2">
    <location>
        <begin position="267"/>
        <end position="283"/>
    </location>
</feature>
<feature type="compositionally biased region" description="Polar residues" evidence="2">
    <location>
        <begin position="487"/>
        <end position="502"/>
    </location>
</feature>
<feature type="compositionally biased region" description="Polar residues" evidence="2">
    <location>
        <begin position="896"/>
        <end position="912"/>
    </location>
</feature>
<dbReference type="EMBL" id="CABIJS010000044">
    <property type="protein sequence ID" value="VUZ40768.1"/>
    <property type="molecule type" value="Genomic_DNA"/>
</dbReference>
<evidence type="ECO:0000256" key="1">
    <source>
        <dbReference type="SAM" id="Coils"/>
    </source>
</evidence>
<feature type="compositionally biased region" description="Polar residues" evidence="2">
    <location>
        <begin position="930"/>
        <end position="946"/>
    </location>
</feature>
<feature type="coiled-coil region" evidence="1">
    <location>
        <begin position="7"/>
        <end position="60"/>
    </location>
</feature>
<dbReference type="Proteomes" id="UP000321570">
    <property type="component" value="Unassembled WGS sequence"/>
</dbReference>
<organism evidence="3 4">
    <name type="scientific">Hymenolepis diminuta</name>
    <name type="common">Rat tapeworm</name>
    <dbReference type="NCBI Taxonomy" id="6216"/>
    <lineage>
        <taxon>Eukaryota</taxon>
        <taxon>Metazoa</taxon>
        <taxon>Spiralia</taxon>
        <taxon>Lophotrochozoa</taxon>
        <taxon>Platyhelminthes</taxon>
        <taxon>Cestoda</taxon>
        <taxon>Eucestoda</taxon>
        <taxon>Cyclophyllidea</taxon>
        <taxon>Hymenolepididae</taxon>
        <taxon>Hymenolepis</taxon>
    </lineage>
</organism>
<keyword evidence="1" id="KW-0175">Coiled coil</keyword>
<feature type="region of interest" description="Disordered" evidence="2">
    <location>
        <begin position="339"/>
        <end position="390"/>
    </location>
</feature>
<feature type="compositionally biased region" description="Polar residues" evidence="2">
    <location>
        <begin position="437"/>
        <end position="458"/>
    </location>
</feature>
<feature type="region of interest" description="Disordered" evidence="2">
    <location>
        <begin position="896"/>
        <end position="956"/>
    </location>
</feature>
<feature type="compositionally biased region" description="Low complexity" evidence="2">
    <location>
        <begin position="426"/>
        <end position="436"/>
    </location>
</feature>
<feature type="compositionally biased region" description="Low complexity" evidence="2">
    <location>
        <begin position="289"/>
        <end position="304"/>
    </location>
</feature>
<feature type="region of interest" description="Disordered" evidence="2">
    <location>
        <begin position="258"/>
        <end position="316"/>
    </location>
</feature>
<proteinExistence type="predicted"/>
<feature type="coiled-coil region" evidence="1">
    <location>
        <begin position="853"/>
        <end position="880"/>
    </location>
</feature>
<keyword evidence="4" id="KW-1185">Reference proteome</keyword>
<evidence type="ECO:0000313" key="3">
    <source>
        <dbReference type="EMBL" id="VUZ40768.1"/>
    </source>
</evidence>
<protein>
    <submittedName>
        <fullName evidence="3">Uncharacterized protein</fullName>
    </submittedName>
</protein>
<feature type="compositionally biased region" description="Low complexity" evidence="2">
    <location>
        <begin position="621"/>
        <end position="644"/>
    </location>
</feature>
<gene>
    <name evidence="3" type="ORF">WMSIL1_LOCUS1794</name>
</gene>
<feature type="compositionally biased region" description="Polar residues" evidence="2">
    <location>
        <begin position="711"/>
        <end position="723"/>
    </location>
</feature>
<reference evidence="3 4" key="1">
    <citation type="submission" date="2019-07" db="EMBL/GenBank/DDBJ databases">
        <authorList>
            <person name="Jastrzebski P J."/>
            <person name="Paukszto L."/>
            <person name="Jastrzebski P J."/>
        </authorList>
    </citation>
    <scope>NUCLEOTIDE SEQUENCE [LARGE SCALE GENOMIC DNA]</scope>
    <source>
        <strain evidence="3 4">WMS-il1</strain>
    </source>
</reference>
<dbReference type="AlphaFoldDB" id="A0A564Y1W2"/>
<sequence>MDISEKIDEIERNIQEGERMLSVLQRLPESEENNAQIHRFQELVRQLENFKERYRSLESHCTNEAEFQMEKIQDAQDQLKSIIDSSNNMSNVPKSTSANLNILNISVEPSSSSRQVSIDAPSVELRFDRSDELSVSIDPSEWRLHHERQKLQLLTMLSQIARYQDLISRLTSLTSGLDMSDTVSHLNDVGQRFTEINLRLLSLKNAYETIYSLEDASDEYKASQLKDLRGFLISLGRSLEMTKECFFTIAGIIKGALQSQADDEPSRTQSSEELSKSELTATAPSLAIASASTSKPKSSSSATAVESDRTKSQQEMELTISQLSEQRDRLIKQLAEARGKITSISSSQSKPEDTSKSSLPSRVGSSQQQPSNSVTNSDVAPTEDRDDSLPILRRLQARKEHLEELRGELHSFNFSNSVEVSPSKASTSRRTLSSTSIKIPSAQSRTSNCSEQNTTNQNLDDHLDGSLPTTFSGLELSTPPPTRRSNHLSSIASSDSDPTTQKGEAVTFQEPEATYVDNTERLYKSMREARMWREEHRNTTDIPLDSSVVATAGDKGTVEGDDKALNVTNQSLRNSTKGGGGLSESASCMDATAMATWGGSSDREEEQNVREEEEYTEDIPSVVSSRSSRVANSRRFLNSSMSSSTHRECLGIRTTTDSRESASGMGMRMPHLGHSPSPRNSSRSGTVARPSTAPAARNSHPHRRQTERSTTRSNNHNEVANISFGGSASDTIIKTLAEKITNLEFKVEQLTQTCNLLVTENARMNSYLYSVAQQNRTTSAPPPQQPQCTADWSLFASPTSQLQPLLTISTSGLFTSPYRPPAESLSGLSSVHSLAPAPPTPTLQHVDKYSDQIQMLTAEVIEQRSRMNQLQNDLQVALHQQQQSQFVASAADMVVQPSTSSGAPTNGISRGQSYPRPSLTNFLSPLAMQTAAQMQSTTRQMPSNHITGGATPRTLN</sequence>
<evidence type="ECO:0000256" key="2">
    <source>
        <dbReference type="SAM" id="MobiDB-lite"/>
    </source>
</evidence>
<feature type="compositionally biased region" description="Polar residues" evidence="2">
    <location>
        <begin position="356"/>
        <end position="379"/>
    </location>
</feature>
<evidence type="ECO:0000313" key="4">
    <source>
        <dbReference type="Proteomes" id="UP000321570"/>
    </source>
</evidence>
<feature type="region of interest" description="Disordered" evidence="2">
    <location>
        <begin position="595"/>
        <end position="723"/>
    </location>
</feature>
<feature type="region of interest" description="Disordered" evidence="2">
    <location>
        <begin position="417"/>
        <end position="513"/>
    </location>
</feature>
<name>A0A564Y1W2_HYMDI</name>
<feature type="compositionally biased region" description="Basic and acidic residues" evidence="2">
    <location>
        <begin position="645"/>
        <end position="660"/>
    </location>
</feature>